<dbReference type="Gene3D" id="2.40.30.170">
    <property type="match status" value="1"/>
</dbReference>
<comment type="subcellular location">
    <subcellularLocation>
        <location evidence="1">Cell envelope</location>
    </subcellularLocation>
</comment>
<dbReference type="PANTHER" id="PTHR32347">
    <property type="entry name" value="EFFLUX SYSTEM COMPONENT YKNX-RELATED"/>
    <property type="match status" value="1"/>
</dbReference>
<feature type="coiled-coil region" evidence="3">
    <location>
        <begin position="127"/>
        <end position="225"/>
    </location>
</feature>
<dbReference type="Gene3D" id="2.40.50.100">
    <property type="match status" value="1"/>
</dbReference>
<organism evidence="6">
    <name type="scientific">uncultured bacterium CSLF43</name>
    <dbReference type="NCBI Taxonomy" id="1091575"/>
    <lineage>
        <taxon>Bacteria</taxon>
        <taxon>environmental samples</taxon>
    </lineage>
</organism>
<dbReference type="Pfam" id="PF25990">
    <property type="entry name" value="Beta-barrel_YknX"/>
    <property type="match status" value="1"/>
</dbReference>
<evidence type="ECO:0000313" key="6">
    <source>
        <dbReference type="EMBL" id="AEQ20611.1"/>
    </source>
</evidence>
<dbReference type="EMBL" id="JF429417">
    <property type="protein sequence ID" value="AEQ20611.1"/>
    <property type="molecule type" value="Genomic_DNA"/>
</dbReference>
<proteinExistence type="predicted"/>
<accession>G4WW09</accession>
<reference evidence="6" key="1">
    <citation type="journal article" date="2004" name="Appl. Environ. Microbiol.">
        <title>Long-chain N-acyltyrosine synthases from environmental DNA.</title>
        <authorList>
            <person name="Brady S.F."/>
            <person name="Chao C.J."/>
            <person name="Clardy J."/>
        </authorList>
    </citation>
    <scope>NUCLEOTIDE SEQUENCE</scope>
</reference>
<evidence type="ECO:0000256" key="2">
    <source>
        <dbReference type="ARBA" id="ARBA00023054"/>
    </source>
</evidence>
<dbReference type="PANTHER" id="PTHR32347:SF23">
    <property type="entry name" value="BLL5650 PROTEIN"/>
    <property type="match status" value="1"/>
</dbReference>
<evidence type="ECO:0000259" key="5">
    <source>
        <dbReference type="Pfam" id="PF25990"/>
    </source>
</evidence>
<dbReference type="Gene3D" id="1.10.287.470">
    <property type="entry name" value="Helix hairpin bin"/>
    <property type="match status" value="1"/>
</dbReference>
<dbReference type="InterPro" id="IPR058636">
    <property type="entry name" value="Beta-barrel_YknX"/>
</dbReference>
<sequence>MNRSFVRIALVTGLAALTILLIWNRPGQTTASAKVEISQTPAGLDRVRLACPGRVEGRTETIDVGAAIDGVVQTILVREGQQIEQGDAMAEIACEDLRSAWKVAAADAESLRQTRVRLLRGSRDEERQAAAQQVAAAKAIVEQASAQLDRMTKLRDALAISKAAYEQALRDNDVAQADLQRAERNQELVNAPPLPEDVARAEANIRSAEDKIRLAEDKLNKCTVRAPIAGTVLRVHLRQGESFALLSPRPLFSLADLSGRRIRAEVDERDVAKVHVGQKVSVACDAYPGKRFSGFVSRISPVMGRKSVRTGDPADKADRDVLEVFAALEPAAADLPLGLRTTVQFLD</sequence>
<evidence type="ECO:0000259" key="4">
    <source>
        <dbReference type="Pfam" id="PF25973"/>
    </source>
</evidence>
<dbReference type="AlphaFoldDB" id="G4WW09"/>
<protein>
    <submittedName>
        <fullName evidence="6">RND family efflux transporter MFP subunit</fullName>
    </submittedName>
</protein>
<reference evidence="6" key="2">
    <citation type="journal article" date="2011" name="J. Bacteriol.">
        <title>Long-chain N-acyl amino acid synthases are linked to the putative PEP-CTERM/exosortase protein-sorting system in Gram-negative bacteria.</title>
        <authorList>
            <person name="Craig J.W."/>
            <person name="Cherry M.A."/>
            <person name="Brady S.F."/>
        </authorList>
    </citation>
    <scope>NUCLEOTIDE SEQUENCE</scope>
</reference>
<dbReference type="SUPFAM" id="SSF111369">
    <property type="entry name" value="HlyD-like secretion proteins"/>
    <property type="match status" value="2"/>
</dbReference>
<dbReference type="Pfam" id="PF25973">
    <property type="entry name" value="BSH_CzcB"/>
    <property type="match status" value="1"/>
</dbReference>
<dbReference type="InterPro" id="IPR058647">
    <property type="entry name" value="BSH_CzcB-like"/>
</dbReference>
<keyword evidence="2 3" id="KW-0175">Coiled coil</keyword>
<feature type="domain" description="YknX-like beta-barrel" evidence="5">
    <location>
        <begin position="262"/>
        <end position="304"/>
    </location>
</feature>
<feature type="domain" description="CzcB-like barrel-sandwich hybrid" evidence="4">
    <location>
        <begin position="61"/>
        <end position="243"/>
    </location>
</feature>
<name>G4WW09_9BACT</name>
<dbReference type="InterPro" id="IPR050465">
    <property type="entry name" value="UPF0194_transport"/>
</dbReference>
<evidence type="ECO:0000256" key="3">
    <source>
        <dbReference type="SAM" id="Coils"/>
    </source>
</evidence>
<dbReference type="GO" id="GO:0030313">
    <property type="term" value="C:cell envelope"/>
    <property type="evidence" value="ECO:0007669"/>
    <property type="project" value="UniProtKB-SubCell"/>
</dbReference>
<evidence type="ECO:0000256" key="1">
    <source>
        <dbReference type="ARBA" id="ARBA00004196"/>
    </source>
</evidence>